<reference evidence="3" key="1">
    <citation type="submission" date="2016-12" db="EMBL/GenBank/DDBJ databases">
        <title>Draft genome sequence of Roseomonas mucosa strain AU37, isolated from a peripheral intravenous catheter.</title>
        <authorList>
            <person name="Choudhury M.A."/>
            <person name="Sidjabat H.E."/>
            <person name="Wailan A.M."/>
            <person name="Zhang L."/>
            <person name="Marsh N.M."/>
            <person name="Rickard C.M."/>
            <person name="Davies M."/>
            <person name="Mcmillan D.J."/>
        </authorList>
    </citation>
    <scope>NUCLEOTIDE SEQUENCE [LARGE SCALE GENOMIC DNA]</scope>
    <source>
        <strain evidence="3">AU37</strain>
    </source>
</reference>
<keyword evidence="1" id="KW-1277">Toxin-antitoxin system</keyword>
<feature type="compositionally biased region" description="Low complexity" evidence="2">
    <location>
        <begin position="120"/>
        <end position="131"/>
    </location>
</feature>
<comment type="caution">
    <text evidence="3">The sequence shown here is derived from an EMBL/GenBank/DDBJ whole genome shotgun (WGS) entry which is preliminary data.</text>
</comment>
<dbReference type="Gene3D" id="3.30.2310.20">
    <property type="entry name" value="RelE-like"/>
    <property type="match status" value="1"/>
</dbReference>
<dbReference type="InterPro" id="IPR007712">
    <property type="entry name" value="RelE/ParE_toxin"/>
</dbReference>
<dbReference type="PANTHER" id="PTHR38813">
    <property type="match status" value="1"/>
</dbReference>
<proteinExistence type="predicted"/>
<dbReference type="AlphaFoldDB" id="A0A1S8D295"/>
<evidence type="ECO:0008006" key="5">
    <source>
        <dbReference type="Google" id="ProtNLM"/>
    </source>
</evidence>
<feature type="compositionally biased region" description="Polar residues" evidence="2">
    <location>
        <begin position="135"/>
        <end position="144"/>
    </location>
</feature>
<dbReference type="Pfam" id="PF05016">
    <property type="entry name" value="ParE_toxin"/>
    <property type="match status" value="1"/>
</dbReference>
<evidence type="ECO:0000256" key="1">
    <source>
        <dbReference type="ARBA" id="ARBA00022649"/>
    </source>
</evidence>
<evidence type="ECO:0000313" key="3">
    <source>
        <dbReference type="EMBL" id="ONH82089.1"/>
    </source>
</evidence>
<organism evidence="3 4">
    <name type="scientific">Roseomonas mucosa</name>
    <dbReference type="NCBI Taxonomy" id="207340"/>
    <lineage>
        <taxon>Bacteria</taxon>
        <taxon>Pseudomonadati</taxon>
        <taxon>Pseudomonadota</taxon>
        <taxon>Alphaproteobacteria</taxon>
        <taxon>Acetobacterales</taxon>
        <taxon>Roseomonadaceae</taxon>
        <taxon>Roseomonas</taxon>
    </lineage>
</organism>
<dbReference type="InterPro" id="IPR052747">
    <property type="entry name" value="TA_system_RelE_toxin"/>
</dbReference>
<name>A0A1S8D295_9PROT</name>
<dbReference type="EMBL" id="LLWF02000072">
    <property type="protein sequence ID" value="ONH82089.1"/>
    <property type="molecule type" value="Genomic_DNA"/>
</dbReference>
<keyword evidence="4" id="KW-1185">Reference proteome</keyword>
<evidence type="ECO:0000256" key="2">
    <source>
        <dbReference type="SAM" id="MobiDB-lite"/>
    </source>
</evidence>
<sequence>MTAVPLVGFGFASSALDFLETVPHKFRRQIIKKARALHTNPFPPGVKKLRGVETHLGEPIYRERSGDYRILYIVREDPSEVIVLDIGNRKDIYKMPKTNAPADTEMRMKEEEFDDIMRRALGAAAAPKPGGETSPEVQRSSEGQNPPEPRRNATPRRRSRQ</sequence>
<dbReference type="InterPro" id="IPR035093">
    <property type="entry name" value="RelE/ParE_toxin_dom_sf"/>
</dbReference>
<accession>A0A1S8D295</accession>
<dbReference type="RefSeq" id="WP_076970348.1">
    <property type="nucleotide sequence ID" value="NZ_CP025189.1"/>
</dbReference>
<dbReference type="STRING" id="207340.APZ41_016340"/>
<dbReference type="Proteomes" id="UP000054844">
    <property type="component" value="Unassembled WGS sequence"/>
</dbReference>
<gene>
    <name evidence="3" type="ORF">APZ41_016340</name>
</gene>
<dbReference type="OrthoDB" id="428094at2"/>
<dbReference type="PANTHER" id="PTHR38813:SF1">
    <property type="entry name" value="TOXIN RELE1-RELATED"/>
    <property type="match status" value="1"/>
</dbReference>
<protein>
    <recommendedName>
        <fullName evidence="5">Cytotoxic translational repressor of toxin-antitoxin stability system</fullName>
    </recommendedName>
</protein>
<evidence type="ECO:0000313" key="4">
    <source>
        <dbReference type="Proteomes" id="UP000054844"/>
    </source>
</evidence>
<feature type="region of interest" description="Disordered" evidence="2">
    <location>
        <begin position="118"/>
        <end position="161"/>
    </location>
</feature>
<dbReference type="SUPFAM" id="SSF143011">
    <property type="entry name" value="RelE-like"/>
    <property type="match status" value="1"/>
</dbReference>